<feature type="region of interest" description="Disordered" evidence="1">
    <location>
        <begin position="146"/>
        <end position="177"/>
    </location>
</feature>
<feature type="compositionally biased region" description="Polar residues" evidence="1">
    <location>
        <begin position="62"/>
        <end position="72"/>
    </location>
</feature>
<feature type="compositionally biased region" description="Polar residues" evidence="1">
    <location>
        <begin position="218"/>
        <end position="230"/>
    </location>
</feature>
<proteinExistence type="predicted"/>
<dbReference type="AlphaFoldDB" id="A0A4P9WKG5"/>
<feature type="compositionally biased region" description="Basic and acidic residues" evidence="1">
    <location>
        <begin position="1"/>
        <end position="10"/>
    </location>
</feature>
<evidence type="ECO:0000313" key="2">
    <source>
        <dbReference type="EMBL" id="RKO92615.1"/>
    </source>
</evidence>
<keyword evidence="3" id="KW-1185">Reference proteome</keyword>
<organism evidence="2 3">
    <name type="scientific">Blyttiomyces helicus</name>
    <dbReference type="NCBI Taxonomy" id="388810"/>
    <lineage>
        <taxon>Eukaryota</taxon>
        <taxon>Fungi</taxon>
        <taxon>Fungi incertae sedis</taxon>
        <taxon>Chytridiomycota</taxon>
        <taxon>Chytridiomycota incertae sedis</taxon>
        <taxon>Chytridiomycetes</taxon>
        <taxon>Chytridiomycetes incertae sedis</taxon>
        <taxon>Blyttiomyces</taxon>
    </lineage>
</organism>
<sequence>MSTDNLKDALRSLIEAPASRNSRNEERFSQAPWQAIPPQRPVADEGQWGESSCGSPPDRDNSIISDRFSSLPDSAPGLIKPRPVIAGGSERANSDDETHERWFHPSLFSRRFPPPRGRMPRTVLIRYASLIRSGSRVRLIPLGTSSTSRQVPMDSDAKDSSSFSGGELQVLSGGGRTSKEFPRTAALTIIICVSRYGIPPHPNSAFADRLRLWERTSTGSASLLQHSSNEAGEEQAGSVEPVVGREPGVEGKGTGES</sequence>
<dbReference type="Proteomes" id="UP000269721">
    <property type="component" value="Unassembled WGS sequence"/>
</dbReference>
<evidence type="ECO:0000256" key="1">
    <source>
        <dbReference type="SAM" id="MobiDB-lite"/>
    </source>
</evidence>
<gene>
    <name evidence="2" type="ORF">BDK51DRAFT_38029</name>
</gene>
<evidence type="ECO:0000313" key="3">
    <source>
        <dbReference type="Proteomes" id="UP000269721"/>
    </source>
</evidence>
<dbReference type="EMBL" id="KZ994563">
    <property type="protein sequence ID" value="RKO92615.1"/>
    <property type="molecule type" value="Genomic_DNA"/>
</dbReference>
<feature type="compositionally biased region" description="Low complexity" evidence="1">
    <location>
        <begin position="237"/>
        <end position="246"/>
    </location>
</feature>
<feature type="region of interest" description="Disordered" evidence="1">
    <location>
        <begin position="1"/>
        <end position="98"/>
    </location>
</feature>
<reference evidence="3" key="1">
    <citation type="journal article" date="2018" name="Nat. Microbiol.">
        <title>Leveraging single-cell genomics to expand the fungal tree of life.</title>
        <authorList>
            <person name="Ahrendt S.R."/>
            <person name="Quandt C.A."/>
            <person name="Ciobanu D."/>
            <person name="Clum A."/>
            <person name="Salamov A."/>
            <person name="Andreopoulos B."/>
            <person name="Cheng J.F."/>
            <person name="Woyke T."/>
            <person name="Pelin A."/>
            <person name="Henrissat B."/>
            <person name="Reynolds N.K."/>
            <person name="Benny G.L."/>
            <person name="Smith M.E."/>
            <person name="James T.Y."/>
            <person name="Grigoriev I.V."/>
        </authorList>
    </citation>
    <scope>NUCLEOTIDE SEQUENCE [LARGE SCALE GENOMIC DNA]</scope>
</reference>
<feature type="region of interest" description="Disordered" evidence="1">
    <location>
        <begin position="218"/>
        <end position="257"/>
    </location>
</feature>
<accession>A0A4P9WKG5</accession>
<feature type="compositionally biased region" description="Basic and acidic residues" evidence="1">
    <location>
        <begin position="247"/>
        <end position="257"/>
    </location>
</feature>
<protein>
    <submittedName>
        <fullName evidence="2">Uncharacterized protein</fullName>
    </submittedName>
</protein>
<name>A0A4P9WKG5_9FUNG</name>